<sequence>MARGIAPSFLTPASPFRRALAWATRETVAGRRGSEPVLATCTEERNWTKYVIMIVVATDCFDNLHLALGQTHKRPLRAPRSTQHSVRASRRLLGAQHNAWLYLSCLSSGTRYNRR</sequence>
<name>A0A024TWS6_9STRA</name>
<dbReference type="EMBL" id="KI913970">
    <property type="protein sequence ID" value="ETV98096.1"/>
    <property type="molecule type" value="Genomic_DNA"/>
</dbReference>
<dbReference type="VEuPathDB" id="FungiDB:H310_08841"/>
<dbReference type="AlphaFoldDB" id="A0A024TWS6"/>
<dbReference type="GeneID" id="20085891"/>
<evidence type="ECO:0000313" key="1">
    <source>
        <dbReference type="EMBL" id="ETV98096.1"/>
    </source>
</evidence>
<protein>
    <submittedName>
        <fullName evidence="1">Uncharacterized protein</fullName>
    </submittedName>
</protein>
<accession>A0A024TWS6</accession>
<proteinExistence type="predicted"/>
<dbReference type="RefSeq" id="XP_008872971.1">
    <property type="nucleotide sequence ID" value="XM_008874749.1"/>
</dbReference>
<gene>
    <name evidence="1" type="ORF">H310_08841</name>
</gene>
<organism evidence="1">
    <name type="scientific">Aphanomyces invadans</name>
    <dbReference type="NCBI Taxonomy" id="157072"/>
    <lineage>
        <taxon>Eukaryota</taxon>
        <taxon>Sar</taxon>
        <taxon>Stramenopiles</taxon>
        <taxon>Oomycota</taxon>
        <taxon>Saprolegniomycetes</taxon>
        <taxon>Saprolegniales</taxon>
        <taxon>Verrucalvaceae</taxon>
        <taxon>Aphanomyces</taxon>
    </lineage>
</organism>
<reference evidence="1" key="1">
    <citation type="submission" date="2013-12" db="EMBL/GenBank/DDBJ databases">
        <title>The Genome Sequence of Aphanomyces invadans NJM9701.</title>
        <authorList>
            <consortium name="The Broad Institute Genomics Platform"/>
            <person name="Russ C."/>
            <person name="Tyler B."/>
            <person name="van West P."/>
            <person name="Dieguez-Uribeondo J."/>
            <person name="Young S.K."/>
            <person name="Zeng Q."/>
            <person name="Gargeya S."/>
            <person name="Fitzgerald M."/>
            <person name="Abouelleil A."/>
            <person name="Alvarado L."/>
            <person name="Chapman S.B."/>
            <person name="Gainer-Dewar J."/>
            <person name="Goldberg J."/>
            <person name="Griggs A."/>
            <person name="Gujja S."/>
            <person name="Hansen M."/>
            <person name="Howarth C."/>
            <person name="Imamovic A."/>
            <person name="Ireland A."/>
            <person name="Larimer J."/>
            <person name="McCowan C."/>
            <person name="Murphy C."/>
            <person name="Pearson M."/>
            <person name="Poon T.W."/>
            <person name="Priest M."/>
            <person name="Roberts A."/>
            <person name="Saif S."/>
            <person name="Shea T."/>
            <person name="Sykes S."/>
            <person name="Wortman J."/>
            <person name="Nusbaum C."/>
            <person name="Birren B."/>
        </authorList>
    </citation>
    <scope>NUCLEOTIDE SEQUENCE [LARGE SCALE GENOMIC DNA]</scope>
    <source>
        <strain evidence="1">NJM9701</strain>
    </source>
</reference>